<name>A0A8B6GUP9_MYTGA</name>
<evidence type="ECO:0000313" key="3">
    <source>
        <dbReference type="Proteomes" id="UP000596742"/>
    </source>
</evidence>
<dbReference type="CDD" id="cd01670">
    <property type="entry name" value="Death"/>
    <property type="match status" value="1"/>
</dbReference>
<gene>
    <name evidence="2" type="ORF">MGAL_10B002114</name>
</gene>
<dbReference type="PROSITE" id="PS50017">
    <property type="entry name" value="DEATH_DOMAIN"/>
    <property type="match status" value="1"/>
</dbReference>
<dbReference type="OrthoDB" id="5981554at2759"/>
<dbReference type="SUPFAM" id="SSF47986">
    <property type="entry name" value="DEATH domain"/>
    <property type="match status" value="1"/>
</dbReference>
<dbReference type="AlphaFoldDB" id="A0A8B6GUP9"/>
<comment type="caution">
    <text evidence="2">The sequence shown here is derived from an EMBL/GenBank/DDBJ whole genome shotgun (WGS) entry which is preliminary data.</text>
</comment>
<dbReference type="Proteomes" id="UP000596742">
    <property type="component" value="Unassembled WGS sequence"/>
</dbReference>
<dbReference type="Gene3D" id="1.10.533.10">
    <property type="entry name" value="Death Domain, Fas"/>
    <property type="match status" value="1"/>
</dbReference>
<feature type="domain" description="Death" evidence="1">
    <location>
        <begin position="30"/>
        <end position="80"/>
    </location>
</feature>
<organism evidence="2 3">
    <name type="scientific">Mytilus galloprovincialis</name>
    <name type="common">Mediterranean mussel</name>
    <dbReference type="NCBI Taxonomy" id="29158"/>
    <lineage>
        <taxon>Eukaryota</taxon>
        <taxon>Metazoa</taxon>
        <taxon>Spiralia</taxon>
        <taxon>Lophotrochozoa</taxon>
        <taxon>Mollusca</taxon>
        <taxon>Bivalvia</taxon>
        <taxon>Autobranchia</taxon>
        <taxon>Pteriomorphia</taxon>
        <taxon>Mytilida</taxon>
        <taxon>Mytiloidea</taxon>
        <taxon>Mytilidae</taxon>
        <taxon>Mytilinae</taxon>
        <taxon>Mytilus</taxon>
    </lineage>
</organism>
<evidence type="ECO:0000259" key="1">
    <source>
        <dbReference type="PROSITE" id="PS50017"/>
    </source>
</evidence>
<dbReference type="Pfam" id="PF00531">
    <property type="entry name" value="Death"/>
    <property type="match status" value="1"/>
</dbReference>
<keyword evidence="3" id="KW-1185">Reference proteome</keyword>
<dbReference type="InterPro" id="IPR011029">
    <property type="entry name" value="DEATH-like_dom_sf"/>
</dbReference>
<dbReference type="EMBL" id="UYJE01009016">
    <property type="protein sequence ID" value="VDI69309.1"/>
    <property type="molecule type" value="Genomic_DNA"/>
</dbReference>
<dbReference type="InterPro" id="IPR000488">
    <property type="entry name" value="Death_dom"/>
</dbReference>
<reference evidence="2" key="1">
    <citation type="submission" date="2018-11" db="EMBL/GenBank/DDBJ databases">
        <authorList>
            <person name="Alioto T."/>
            <person name="Alioto T."/>
        </authorList>
    </citation>
    <scope>NUCLEOTIDE SEQUENCE</scope>
</reference>
<protein>
    <recommendedName>
        <fullName evidence="1">Death domain-containing protein</fullName>
    </recommendedName>
</protein>
<accession>A0A8B6GUP9</accession>
<dbReference type="GO" id="GO:0007165">
    <property type="term" value="P:signal transduction"/>
    <property type="evidence" value="ECO:0007669"/>
    <property type="project" value="InterPro"/>
</dbReference>
<evidence type="ECO:0000313" key="2">
    <source>
        <dbReference type="EMBL" id="VDI69309.1"/>
    </source>
</evidence>
<proteinExistence type="predicted"/>
<sequence>MPPGKENQYLKDVQLLYFSKAIAPAHLFAFGTCLGFGQADVDSIQYKHPRASYHACHDLLVKWRNKYGPGATVTRLMDVFFAAHQNAPESIYENNIWNALKK</sequence>